<accession>A0A7V5LTH6</accession>
<dbReference type="EMBL" id="DRTX01000153">
    <property type="protein sequence ID" value="HHF53310.1"/>
    <property type="molecule type" value="Genomic_DNA"/>
</dbReference>
<sequence length="358" mass="39674">MAEVTIKELLEEMVFKKATDLHLVAGAPPYLRIDKQLIPTNYKYLTSHDVKALVYSLLTETQRAKLEEELELDFAVSIEGLSRFRCNAFFQRGTVAAAIRRIPFQIPQLESLGLPPIVHSLVEKDKGLVLVTGPTGSGKSTTLASLIDRINQTRATHIITLEDPIEYLHRNRKSIVAQREVGQDTKSFARALKYALRQDPDIIMVGEMRDLETIQSALVAAETGHLVFATLHTGTAIESINRIIDVFPPHQQDQVRVQLAGVLEAVIAQKLLPHARGKGMVLATEVLVATPAIQTLIRESRVHEMYGVMQASQAFGMQTMNMSLASLYRKGAISLQTALLVSPRPDELKKMIGVALKK</sequence>
<comment type="similarity">
    <text evidence="1">Belongs to the GSP E family.</text>
</comment>
<dbReference type="PANTHER" id="PTHR30486:SF16">
    <property type="entry name" value="TWITCHING MOTILITY PROTEIN PILT"/>
    <property type="match status" value="1"/>
</dbReference>
<dbReference type="AlphaFoldDB" id="A0A7V5LTH6"/>
<gene>
    <name evidence="3" type="ORF">ENL43_02975</name>
</gene>
<dbReference type="InterPro" id="IPR006321">
    <property type="entry name" value="PilT/PilU"/>
</dbReference>
<evidence type="ECO:0000259" key="2">
    <source>
        <dbReference type="PROSITE" id="PS00662"/>
    </source>
</evidence>
<dbReference type="InterPro" id="IPR001482">
    <property type="entry name" value="T2SS/T4SS_dom"/>
</dbReference>
<proteinExistence type="inferred from homology"/>
<evidence type="ECO:0000313" key="3">
    <source>
        <dbReference type="EMBL" id="HHF53310.1"/>
    </source>
</evidence>
<dbReference type="NCBIfam" id="TIGR01420">
    <property type="entry name" value="pilT_fam"/>
    <property type="match status" value="1"/>
</dbReference>
<dbReference type="GO" id="GO:0005524">
    <property type="term" value="F:ATP binding"/>
    <property type="evidence" value="ECO:0007669"/>
    <property type="project" value="InterPro"/>
</dbReference>
<dbReference type="Proteomes" id="UP000886050">
    <property type="component" value="Unassembled WGS sequence"/>
</dbReference>
<reference evidence="3" key="1">
    <citation type="journal article" date="2020" name="mSystems">
        <title>Genome- and Community-Level Interaction Insights into Carbon Utilization and Element Cycling Functions of Hydrothermarchaeota in Hydrothermal Sediment.</title>
        <authorList>
            <person name="Zhou Z."/>
            <person name="Liu Y."/>
            <person name="Xu W."/>
            <person name="Pan J."/>
            <person name="Luo Z.H."/>
            <person name="Li M."/>
        </authorList>
    </citation>
    <scope>NUCLEOTIDE SEQUENCE [LARGE SCALE GENOMIC DNA]</scope>
    <source>
        <strain evidence="3">HyVt-96</strain>
    </source>
</reference>
<dbReference type="Gene3D" id="3.30.450.90">
    <property type="match status" value="1"/>
</dbReference>
<evidence type="ECO:0000256" key="1">
    <source>
        <dbReference type="ARBA" id="ARBA00006611"/>
    </source>
</evidence>
<name>A0A7V5LTH6_UNCW3</name>
<dbReference type="CDD" id="cd01131">
    <property type="entry name" value="PilT"/>
    <property type="match status" value="1"/>
</dbReference>
<organism evidence="3">
    <name type="scientific">candidate division WOR-3 bacterium</name>
    <dbReference type="NCBI Taxonomy" id="2052148"/>
    <lineage>
        <taxon>Bacteria</taxon>
        <taxon>Bacteria division WOR-3</taxon>
    </lineage>
</organism>
<dbReference type="PANTHER" id="PTHR30486">
    <property type="entry name" value="TWITCHING MOTILITY PROTEIN PILT"/>
    <property type="match status" value="1"/>
</dbReference>
<dbReference type="SUPFAM" id="SSF52540">
    <property type="entry name" value="P-loop containing nucleoside triphosphate hydrolases"/>
    <property type="match status" value="1"/>
</dbReference>
<feature type="domain" description="Bacterial type II secretion system protein E" evidence="2">
    <location>
        <begin position="196"/>
        <end position="210"/>
    </location>
</feature>
<dbReference type="InterPro" id="IPR003593">
    <property type="entry name" value="AAA+_ATPase"/>
</dbReference>
<dbReference type="Gene3D" id="3.40.50.300">
    <property type="entry name" value="P-loop containing nucleotide triphosphate hydrolases"/>
    <property type="match status" value="1"/>
</dbReference>
<dbReference type="Pfam" id="PF00437">
    <property type="entry name" value="T2SSE"/>
    <property type="match status" value="1"/>
</dbReference>
<dbReference type="InterPro" id="IPR027417">
    <property type="entry name" value="P-loop_NTPase"/>
</dbReference>
<dbReference type="InterPro" id="IPR050921">
    <property type="entry name" value="T4SS_GSP_E_ATPase"/>
</dbReference>
<dbReference type="PROSITE" id="PS00662">
    <property type="entry name" value="T2SP_E"/>
    <property type="match status" value="1"/>
</dbReference>
<protein>
    <submittedName>
        <fullName evidence="3">Type IV pilus twitching motility protein PilT</fullName>
    </submittedName>
</protein>
<dbReference type="GO" id="GO:0016887">
    <property type="term" value="F:ATP hydrolysis activity"/>
    <property type="evidence" value="ECO:0007669"/>
    <property type="project" value="InterPro"/>
</dbReference>
<dbReference type="SMART" id="SM00382">
    <property type="entry name" value="AAA"/>
    <property type="match status" value="1"/>
</dbReference>
<comment type="caution">
    <text evidence="3">The sequence shown here is derived from an EMBL/GenBank/DDBJ whole genome shotgun (WGS) entry which is preliminary data.</text>
</comment>